<dbReference type="EMBL" id="BACD03000031">
    <property type="protein sequence ID" value="GAO50310.1"/>
    <property type="molecule type" value="Genomic_DNA"/>
</dbReference>
<dbReference type="GO" id="GO:1990221">
    <property type="term" value="C:L-cysteine desulfurase complex"/>
    <property type="evidence" value="ECO:0007669"/>
    <property type="project" value="TreeGrafter"/>
</dbReference>
<reference evidence="3 4" key="2">
    <citation type="journal article" date="2014" name="J. Gen. Appl. Microbiol.">
        <title>The early diverging ascomycetous budding yeast Saitoella complicata has three histone deacetylases belonging to the Clr6, Hos2, and Rpd3 lineages.</title>
        <authorList>
            <person name="Nishida H."/>
            <person name="Matsumoto T."/>
            <person name="Kondo S."/>
            <person name="Hamamoto M."/>
            <person name="Yoshikawa H."/>
        </authorList>
    </citation>
    <scope>NUCLEOTIDE SEQUENCE [LARGE SCALE GENOMIC DNA]</scope>
    <source>
        <strain evidence="3 4">NRRL Y-17804</strain>
    </source>
</reference>
<protein>
    <recommendedName>
        <fullName evidence="2">Complex 1 LYR protein domain-containing protein</fullName>
    </recommendedName>
</protein>
<name>A0A0E9NLM0_SAICN</name>
<dbReference type="CDD" id="cd20264">
    <property type="entry name" value="Complex1_LYR_LYRM4"/>
    <property type="match status" value="1"/>
</dbReference>
<organism evidence="3 4">
    <name type="scientific">Saitoella complicata (strain BCRC 22490 / CBS 7301 / JCM 7358 / NBRC 10748 / NRRL Y-17804)</name>
    <dbReference type="NCBI Taxonomy" id="698492"/>
    <lineage>
        <taxon>Eukaryota</taxon>
        <taxon>Fungi</taxon>
        <taxon>Dikarya</taxon>
        <taxon>Ascomycota</taxon>
        <taxon>Taphrinomycotina</taxon>
        <taxon>Taphrinomycotina incertae sedis</taxon>
        <taxon>Saitoella</taxon>
    </lineage>
</organism>
<reference evidence="3 4" key="3">
    <citation type="journal article" date="2015" name="Genome Announc.">
        <title>Draft Genome Sequence of the Archiascomycetous Yeast Saitoella complicata.</title>
        <authorList>
            <person name="Yamauchi K."/>
            <person name="Kondo S."/>
            <person name="Hamamoto M."/>
            <person name="Takahashi Y."/>
            <person name="Ogura Y."/>
            <person name="Hayashi T."/>
            <person name="Nishida H."/>
        </authorList>
    </citation>
    <scope>NUCLEOTIDE SEQUENCE [LARGE SCALE GENOMIC DNA]</scope>
    <source>
        <strain evidence="3 4">NRRL Y-17804</strain>
    </source>
</reference>
<dbReference type="OMA" id="YTTDKLV"/>
<dbReference type="InterPro" id="IPR045297">
    <property type="entry name" value="Complex1_LYR_LYRM4"/>
</dbReference>
<dbReference type="RefSeq" id="XP_019021647.1">
    <property type="nucleotide sequence ID" value="XM_019166433.1"/>
</dbReference>
<comment type="caution">
    <text evidence="3">The sequence shown here is derived from an EMBL/GenBank/DDBJ whole genome shotgun (WGS) entry which is preliminary data.</text>
</comment>
<comment type="similarity">
    <text evidence="1">Belongs to the complex I LYR family.</text>
</comment>
<dbReference type="OrthoDB" id="275715at2759"/>
<sequence>MPKLVQPISLYRSLLRAAHSFSAYNFRDYALRRTKDAFRANRDLFGEARDKALQTGANELKRMKRQAAISGMYQTDRLVVEGGLEGKDKGGRARVKDQGWD</sequence>
<dbReference type="STRING" id="698492.A0A0E9NLM0"/>
<dbReference type="Pfam" id="PF05347">
    <property type="entry name" value="Complex1_LYR"/>
    <property type="match status" value="1"/>
</dbReference>
<dbReference type="PANTHER" id="PTHR13166:SF7">
    <property type="entry name" value="LYR MOTIF-CONTAINING PROTEIN 4"/>
    <property type="match status" value="1"/>
</dbReference>
<reference evidence="3 4" key="1">
    <citation type="journal article" date="2011" name="J. Gen. Appl. Microbiol.">
        <title>Draft genome sequencing of the enigmatic yeast Saitoella complicata.</title>
        <authorList>
            <person name="Nishida H."/>
            <person name="Hamamoto M."/>
            <person name="Sugiyama J."/>
        </authorList>
    </citation>
    <scope>NUCLEOTIDE SEQUENCE [LARGE SCALE GENOMIC DNA]</scope>
    <source>
        <strain evidence="3 4">NRRL Y-17804</strain>
    </source>
</reference>
<dbReference type="GO" id="GO:0016226">
    <property type="term" value="P:iron-sulfur cluster assembly"/>
    <property type="evidence" value="ECO:0007669"/>
    <property type="project" value="InterPro"/>
</dbReference>
<dbReference type="InterPro" id="IPR008011">
    <property type="entry name" value="Complex1_LYR_dom"/>
</dbReference>
<dbReference type="Proteomes" id="UP000033140">
    <property type="component" value="Unassembled WGS sequence"/>
</dbReference>
<dbReference type="InterPro" id="IPR051522">
    <property type="entry name" value="ISC_assembly_LYR"/>
</dbReference>
<evidence type="ECO:0000313" key="4">
    <source>
        <dbReference type="Proteomes" id="UP000033140"/>
    </source>
</evidence>
<dbReference type="PANTHER" id="PTHR13166">
    <property type="entry name" value="PROTEIN C6ORF149"/>
    <property type="match status" value="1"/>
</dbReference>
<keyword evidence="4" id="KW-1185">Reference proteome</keyword>
<feature type="domain" description="Complex 1 LYR protein" evidence="2">
    <location>
        <begin position="6"/>
        <end position="61"/>
    </location>
</feature>
<proteinExistence type="inferred from homology"/>
<dbReference type="AlphaFoldDB" id="A0A0E9NLM0"/>
<gene>
    <name evidence="3" type="ORF">G7K_4440-t1</name>
</gene>
<evidence type="ECO:0000259" key="2">
    <source>
        <dbReference type="Pfam" id="PF05347"/>
    </source>
</evidence>
<evidence type="ECO:0000256" key="1">
    <source>
        <dbReference type="ARBA" id="ARBA00009508"/>
    </source>
</evidence>
<accession>A0A0E9NLM0</accession>
<dbReference type="GO" id="GO:0005739">
    <property type="term" value="C:mitochondrion"/>
    <property type="evidence" value="ECO:0007669"/>
    <property type="project" value="TreeGrafter"/>
</dbReference>
<evidence type="ECO:0000313" key="3">
    <source>
        <dbReference type="EMBL" id="GAO50310.1"/>
    </source>
</evidence>